<dbReference type="PROSITE" id="PS01295">
    <property type="entry name" value="ISPD"/>
    <property type="match status" value="1"/>
</dbReference>
<protein>
    <submittedName>
        <fullName evidence="3">2-C-methyl-D-erythritol 4-phosphate cytidylyltransferase</fullName>
    </submittedName>
</protein>
<dbReference type="OrthoDB" id="9802561at2"/>
<dbReference type="PANTHER" id="PTHR43015">
    <property type="entry name" value="D-RIBITOL-5-PHOSPHATE CYTIDYLYLTRANSFERASE"/>
    <property type="match status" value="1"/>
</dbReference>
<dbReference type="AlphaFoldDB" id="A0A411YDI6"/>
<sequence length="243" mass="26422">MTACAILLAGGAGTRLHQSENKVYLPVADRPLVAWSLDAFERSPLINEIVLVIREEDRGRIEEVLAGHPTSKVGTIVEGGATRHASEHAGLEAVAPRIDTGEIDLVLIHDGARPFVRQRLLRRIVETARAVGGAVPGMELDAPVLLRAGSDRDGEQAVLPTDDLRRVQTPQAFRASDLLRTYREAAKVGFAGVDTSESVERFSDLDVEVVPGDPDNIKVTFVQDLFAVEELAVRWPGEDDGRH</sequence>
<dbReference type="CDD" id="cd02516">
    <property type="entry name" value="CDP-ME_synthetase"/>
    <property type="match status" value="1"/>
</dbReference>
<accession>A0A411YDI6</accession>
<gene>
    <name evidence="3" type="ORF">ER308_06695</name>
</gene>
<evidence type="ECO:0000256" key="1">
    <source>
        <dbReference type="ARBA" id="ARBA00022679"/>
    </source>
</evidence>
<dbReference type="Proteomes" id="UP000291469">
    <property type="component" value="Chromosome"/>
</dbReference>
<evidence type="ECO:0000256" key="2">
    <source>
        <dbReference type="ARBA" id="ARBA00022695"/>
    </source>
</evidence>
<dbReference type="InterPro" id="IPR034683">
    <property type="entry name" value="IspD/TarI"/>
</dbReference>
<dbReference type="Gene3D" id="3.90.550.10">
    <property type="entry name" value="Spore Coat Polysaccharide Biosynthesis Protein SpsA, Chain A"/>
    <property type="match status" value="1"/>
</dbReference>
<dbReference type="RefSeq" id="WP_131154257.1">
    <property type="nucleotide sequence ID" value="NZ_CP036402.1"/>
</dbReference>
<dbReference type="Pfam" id="PF01128">
    <property type="entry name" value="IspD"/>
    <property type="match status" value="1"/>
</dbReference>
<dbReference type="GO" id="GO:0070567">
    <property type="term" value="F:cytidylyltransferase activity"/>
    <property type="evidence" value="ECO:0007669"/>
    <property type="project" value="InterPro"/>
</dbReference>
<keyword evidence="1 3" id="KW-0808">Transferase</keyword>
<dbReference type="SUPFAM" id="SSF53448">
    <property type="entry name" value="Nucleotide-diphospho-sugar transferases"/>
    <property type="match status" value="1"/>
</dbReference>
<keyword evidence="4" id="KW-1185">Reference proteome</keyword>
<organism evidence="3 4">
    <name type="scientific">Egibacter rhizosphaerae</name>
    <dbReference type="NCBI Taxonomy" id="1670831"/>
    <lineage>
        <taxon>Bacteria</taxon>
        <taxon>Bacillati</taxon>
        <taxon>Actinomycetota</taxon>
        <taxon>Nitriliruptoria</taxon>
        <taxon>Egibacterales</taxon>
        <taxon>Egibacteraceae</taxon>
        <taxon>Egibacter</taxon>
    </lineage>
</organism>
<name>A0A411YDI6_9ACTN</name>
<evidence type="ECO:0000313" key="4">
    <source>
        <dbReference type="Proteomes" id="UP000291469"/>
    </source>
</evidence>
<dbReference type="EMBL" id="CP036402">
    <property type="protein sequence ID" value="QBI19260.1"/>
    <property type="molecule type" value="Genomic_DNA"/>
</dbReference>
<dbReference type="KEGG" id="erz:ER308_06695"/>
<dbReference type="GO" id="GO:0005829">
    <property type="term" value="C:cytosol"/>
    <property type="evidence" value="ECO:0007669"/>
    <property type="project" value="TreeGrafter"/>
</dbReference>
<keyword evidence="2 3" id="KW-0548">Nucleotidyltransferase</keyword>
<dbReference type="InterPro" id="IPR029044">
    <property type="entry name" value="Nucleotide-diphossugar_trans"/>
</dbReference>
<dbReference type="InterPro" id="IPR018294">
    <property type="entry name" value="ISPD_synthase_CS"/>
</dbReference>
<proteinExistence type="predicted"/>
<dbReference type="GO" id="GO:0008299">
    <property type="term" value="P:isoprenoid biosynthetic process"/>
    <property type="evidence" value="ECO:0007669"/>
    <property type="project" value="InterPro"/>
</dbReference>
<reference evidence="3 4" key="1">
    <citation type="submission" date="2019-01" db="EMBL/GenBank/DDBJ databases">
        <title>Egibacter rhizosphaerae EGI 80759T.</title>
        <authorList>
            <person name="Chen D.-D."/>
            <person name="Tian Y."/>
            <person name="Jiao J.-Y."/>
            <person name="Zhang X.-T."/>
            <person name="Zhang Y.-G."/>
            <person name="Zhang Y."/>
            <person name="Xiao M."/>
            <person name="Shu W.-S."/>
            <person name="Li W.-J."/>
        </authorList>
    </citation>
    <scope>NUCLEOTIDE SEQUENCE [LARGE SCALE GENOMIC DNA]</scope>
    <source>
        <strain evidence="3 4">EGI 80759</strain>
    </source>
</reference>
<dbReference type="PANTHER" id="PTHR43015:SF1">
    <property type="entry name" value="D-RIBITOL-5-PHOSPHATE CYTIDYLYLTRANSFERASE"/>
    <property type="match status" value="1"/>
</dbReference>
<evidence type="ECO:0000313" key="3">
    <source>
        <dbReference type="EMBL" id="QBI19260.1"/>
    </source>
</evidence>